<keyword evidence="3" id="KW-0238">DNA-binding</keyword>
<dbReference type="Proteomes" id="UP000320300">
    <property type="component" value="Unassembled WGS sequence"/>
</dbReference>
<dbReference type="SUPFAM" id="SSF46785">
    <property type="entry name" value="Winged helix' DNA-binding domain"/>
    <property type="match status" value="1"/>
</dbReference>
<dbReference type="GO" id="GO:0003677">
    <property type="term" value="F:DNA binding"/>
    <property type="evidence" value="ECO:0007669"/>
    <property type="project" value="UniProtKB-KW"/>
</dbReference>
<evidence type="ECO:0000256" key="1">
    <source>
        <dbReference type="ARBA" id="ARBA00011046"/>
    </source>
</evidence>
<dbReference type="PIRSF" id="PIRSF019455">
    <property type="entry name" value="CopR_AtkY"/>
    <property type="match status" value="1"/>
</dbReference>
<dbReference type="InterPro" id="IPR005650">
    <property type="entry name" value="BlaI_family"/>
</dbReference>
<proteinExistence type="inferred from homology"/>
<evidence type="ECO:0000256" key="3">
    <source>
        <dbReference type="ARBA" id="ARBA00023125"/>
    </source>
</evidence>
<name>A0A521D6M8_9SPHI</name>
<comment type="similarity">
    <text evidence="1">Belongs to the BlaI transcriptional regulatory family.</text>
</comment>
<evidence type="ECO:0000256" key="2">
    <source>
        <dbReference type="ARBA" id="ARBA00023015"/>
    </source>
</evidence>
<sequence length="127" mass="14415">MSTELTAKPTESELEILQILWEKGNCTVRDVHEILTRNKEAGYTTTLKLMQIMHEKGLVERDTSSKTHIYSALASQQKTQQHLVSRLIDNAFNGSAARMVMQALGNHKSSKDEIEAIKKYLDQLDQN</sequence>
<dbReference type="Gene3D" id="1.10.10.10">
    <property type="entry name" value="Winged helix-like DNA-binding domain superfamily/Winged helix DNA-binding domain"/>
    <property type="match status" value="1"/>
</dbReference>
<dbReference type="EMBL" id="FXTN01000005">
    <property type="protein sequence ID" value="SMO67292.1"/>
    <property type="molecule type" value="Genomic_DNA"/>
</dbReference>
<dbReference type="GO" id="GO:0045892">
    <property type="term" value="P:negative regulation of DNA-templated transcription"/>
    <property type="evidence" value="ECO:0007669"/>
    <property type="project" value="InterPro"/>
</dbReference>
<dbReference type="Pfam" id="PF03965">
    <property type="entry name" value="Penicillinase_R"/>
    <property type="match status" value="1"/>
</dbReference>
<dbReference type="AlphaFoldDB" id="A0A521D6M8"/>
<evidence type="ECO:0000313" key="5">
    <source>
        <dbReference type="EMBL" id="SMO67292.1"/>
    </source>
</evidence>
<dbReference type="RefSeq" id="WP_142528159.1">
    <property type="nucleotide sequence ID" value="NZ_CBCSJO010000005.1"/>
</dbReference>
<gene>
    <name evidence="5" type="ORF">SAMN06265348_1056</name>
</gene>
<dbReference type="InterPro" id="IPR036390">
    <property type="entry name" value="WH_DNA-bd_sf"/>
</dbReference>
<accession>A0A521D6M8</accession>
<reference evidence="5 6" key="1">
    <citation type="submission" date="2017-05" db="EMBL/GenBank/DDBJ databases">
        <authorList>
            <person name="Varghese N."/>
            <person name="Submissions S."/>
        </authorList>
    </citation>
    <scope>NUCLEOTIDE SEQUENCE [LARGE SCALE GENOMIC DNA]</scope>
    <source>
        <strain evidence="5 6">DSM 19036</strain>
    </source>
</reference>
<organism evidence="5 6">
    <name type="scientific">Pedobacter westerhofensis</name>
    <dbReference type="NCBI Taxonomy" id="425512"/>
    <lineage>
        <taxon>Bacteria</taxon>
        <taxon>Pseudomonadati</taxon>
        <taxon>Bacteroidota</taxon>
        <taxon>Sphingobacteriia</taxon>
        <taxon>Sphingobacteriales</taxon>
        <taxon>Sphingobacteriaceae</taxon>
        <taxon>Pedobacter</taxon>
    </lineage>
</organism>
<keyword evidence="2" id="KW-0805">Transcription regulation</keyword>
<dbReference type="InterPro" id="IPR036388">
    <property type="entry name" value="WH-like_DNA-bd_sf"/>
</dbReference>
<dbReference type="Gene3D" id="1.10.4040.10">
    <property type="entry name" value="Penicillinase repressor domain"/>
    <property type="match status" value="1"/>
</dbReference>
<keyword evidence="4" id="KW-0804">Transcription</keyword>
<evidence type="ECO:0000313" key="6">
    <source>
        <dbReference type="Proteomes" id="UP000320300"/>
    </source>
</evidence>
<dbReference type="OrthoDB" id="279010at2"/>
<protein>
    <submittedName>
        <fullName evidence="5">Predicted transcriptional regulator</fullName>
    </submittedName>
</protein>
<keyword evidence="6" id="KW-1185">Reference proteome</keyword>
<evidence type="ECO:0000256" key="4">
    <source>
        <dbReference type="ARBA" id="ARBA00023163"/>
    </source>
</evidence>